<organism evidence="2 3">
    <name type="scientific">Cupriavidus respiraculi</name>
    <dbReference type="NCBI Taxonomy" id="195930"/>
    <lineage>
        <taxon>Bacteria</taxon>
        <taxon>Pseudomonadati</taxon>
        <taxon>Pseudomonadota</taxon>
        <taxon>Betaproteobacteria</taxon>
        <taxon>Burkholderiales</taxon>
        <taxon>Burkholderiaceae</taxon>
        <taxon>Cupriavidus</taxon>
    </lineage>
</organism>
<proteinExistence type="predicted"/>
<name>A0ABM8XJX7_9BURK</name>
<feature type="compositionally biased region" description="Basic and acidic residues" evidence="1">
    <location>
        <begin position="9"/>
        <end position="20"/>
    </location>
</feature>
<dbReference type="EMBL" id="CAJZAH010000005">
    <property type="protein sequence ID" value="CAG9180503.1"/>
    <property type="molecule type" value="Genomic_DNA"/>
</dbReference>
<protein>
    <submittedName>
        <fullName evidence="2">Uncharacterized protein</fullName>
    </submittedName>
</protein>
<reference evidence="2 3" key="1">
    <citation type="submission" date="2021-08" db="EMBL/GenBank/DDBJ databases">
        <authorList>
            <person name="Peeters C."/>
        </authorList>
    </citation>
    <scope>NUCLEOTIDE SEQUENCE [LARGE SCALE GENOMIC DNA]</scope>
    <source>
        <strain evidence="2 3">LMG 21510</strain>
    </source>
</reference>
<sequence length="82" mass="9126">MSAAGGSKASEKGRKPRATENDDLAARLIRCLANVGGVRLKFKKTIPIYYADAKRPWLVVRELGKRKETGRITKKGRFVKVP</sequence>
<feature type="region of interest" description="Disordered" evidence="1">
    <location>
        <begin position="1"/>
        <end position="20"/>
    </location>
</feature>
<evidence type="ECO:0000313" key="2">
    <source>
        <dbReference type="EMBL" id="CAG9180503.1"/>
    </source>
</evidence>
<evidence type="ECO:0000256" key="1">
    <source>
        <dbReference type="SAM" id="MobiDB-lite"/>
    </source>
</evidence>
<dbReference type="Proteomes" id="UP000721236">
    <property type="component" value="Unassembled WGS sequence"/>
</dbReference>
<comment type="caution">
    <text evidence="2">The sequence shown here is derived from an EMBL/GenBank/DDBJ whole genome shotgun (WGS) entry which is preliminary data.</text>
</comment>
<gene>
    <name evidence="2" type="ORF">LMG21510_04039</name>
</gene>
<keyword evidence="3" id="KW-1185">Reference proteome</keyword>
<evidence type="ECO:0000313" key="3">
    <source>
        <dbReference type="Proteomes" id="UP000721236"/>
    </source>
</evidence>
<accession>A0ABM8XJX7</accession>